<evidence type="ECO:0000313" key="2">
    <source>
        <dbReference type="Proteomes" id="UP000000442"/>
    </source>
</evidence>
<sequence>MTTGAQSGKDTSLDEIVKIELFGLEFKFKSESSTVDSKEVAEYLKRHVVKAEDQFEFKSSDRNKLAILLLAAMNISKDFQELKLEHSKLENYVYQRMTSLIEKIDEGIK</sequence>
<evidence type="ECO:0000313" key="1">
    <source>
        <dbReference type="EMBL" id="ACN16580.1"/>
    </source>
</evidence>
<dbReference type="HOGENOM" id="CLU_2342238_0_0_7"/>
<protein>
    <recommendedName>
        <fullName evidence="3">Cell division protein ZapA</fullName>
    </recommendedName>
</protein>
<dbReference type="EMBL" id="CP001087">
    <property type="protein sequence ID" value="ACN16580.1"/>
    <property type="molecule type" value="Genomic_DNA"/>
</dbReference>
<gene>
    <name evidence="1" type="ordered locus">HRM2_35140</name>
</gene>
<dbReference type="SUPFAM" id="SSF102829">
    <property type="entry name" value="Cell division protein ZapA-like"/>
    <property type="match status" value="1"/>
</dbReference>
<reference evidence="1 2" key="1">
    <citation type="journal article" date="2009" name="Environ. Microbiol.">
        <title>Genome sequence of Desulfobacterium autotrophicum HRM2, a marine sulfate reducer oxidizing organic carbon completely to carbon dioxide.</title>
        <authorList>
            <person name="Strittmatter A.W."/>
            <person name="Liesegang H."/>
            <person name="Rabus R."/>
            <person name="Decker I."/>
            <person name="Amann J."/>
            <person name="Andres S."/>
            <person name="Henne A."/>
            <person name="Fricke W.F."/>
            <person name="Martinez-Arias R."/>
            <person name="Bartels D."/>
            <person name="Goesmann A."/>
            <person name="Krause L."/>
            <person name="Puehler A."/>
            <person name="Klenk H.P."/>
            <person name="Richter M."/>
            <person name="Schuler M."/>
            <person name="Gloeckner F.O."/>
            <person name="Meyerdierks A."/>
            <person name="Gottschalk G."/>
            <person name="Amann R."/>
        </authorList>
    </citation>
    <scope>NUCLEOTIDE SEQUENCE [LARGE SCALE GENOMIC DNA]</scope>
    <source>
        <strain evidence="2">ATCC 43914 / DSM 3382 / HRM2</strain>
    </source>
</reference>
<dbReference type="Pfam" id="PF05164">
    <property type="entry name" value="ZapA"/>
    <property type="match status" value="1"/>
</dbReference>
<organism evidence="1 2">
    <name type="scientific">Desulforapulum autotrophicum (strain ATCC 43914 / DSM 3382 / VKM B-1955 / HRM2)</name>
    <name type="common">Desulfobacterium autotrophicum</name>
    <dbReference type="NCBI Taxonomy" id="177437"/>
    <lineage>
        <taxon>Bacteria</taxon>
        <taxon>Pseudomonadati</taxon>
        <taxon>Thermodesulfobacteriota</taxon>
        <taxon>Desulfobacteria</taxon>
        <taxon>Desulfobacterales</taxon>
        <taxon>Desulfobacteraceae</taxon>
        <taxon>Desulforapulum</taxon>
    </lineage>
</organism>
<keyword evidence="2" id="KW-1185">Reference proteome</keyword>
<dbReference type="eggNOG" id="COG3027">
    <property type="taxonomic scope" value="Bacteria"/>
</dbReference>
<dbReference type="InterPro" id="IPR007838">
    <property type="entry name" value="Cell_div_ZapA-like"/>
</dbReference>
<dbReference type="RefSeq" id="WP_015905330.1">
    <property type="nucleotide sequence ID" value="NC_012108.1"/>
</dbReference>
<dbReference type="KEGG" id="dat:HRM2_35140"/>
<accession>C0Q975</accession>
<proteinExistence type="predicted"/>
<dbReference type="Proteomes" id="UP000000442">
    <property type="component" value="Chromosome"/>
</dbReference>
<evidence type="ECO:0008006" key="3">
    <source>
        <dbReference type="Google" id="ProtNLM"/>
    </source>
</evidence>
<name>C0Q975_DESAH</name>
<dbReference type="AlphaFoldDB" id="C0Q975"/>
<dbReference type="STRING" id="177437.HRM2_35140"/>
<dbReference type="InterPro" id="IPR036192">
    <property type="entry name" value="Cell_div_ZapA-like_sf"/>
</dbReference>